<keyword evidence="1" id="KW-0479">Metal-binding</keyword>
<dbReference type="SUPFAM" id="SSF57701">
    <property type="entry name" value="Zn2/Cys6 DNA-binding domain"/>
    <property type="match status" value="1"/>
</dbReference>
<dbReference type="GO" id="GO:0000981">
    <property type="term" value="F:DNA-binding transcription factor activity, RNA polymerase II-specific"/>
    <property type="evidence" value="ECO:0007669"/>
    <property type="project" value="InterPro"/>
</dbReference>
<evidence type="ECO:0000313" key="8">
    <source>
        <dbReference type="EMBL" id="KPI41815.1"/>
    </source>
</evidence>
<dbReference type="Pfam" id="PF00172">
    <property type="entry name" value="Zn_clus"/>
    <property type="match status" value="1"/>
</dbReference>
<accession>A0A0N1NZY8</accession>
<sequence>MPTRSVEHTITVDSSNTTAKRKAFDIRPGHNQAVKRRAARACTACRGRKIRCDITKNEGKCTNCRLDDVECIVVASRRGGTEKHKRPPPSSLPNASKSPVGSGAGIATDAATATPIVATNPSPSVSGHVPVSVTFEGDADKVWNHADKSNDTDHTESHNDSIQSSPGEDTAAVLRSQRLEEHPHLLQYLLPTFLKVPKRLAAEDLNYLEAKGALKTPSPAHRREIFQGYLYAVHPFMPMLDISAFSGAVFESNDECQISLLLFQAVMFAGLHALEPTTIRDLGFSSVKDAREAFYNRVRLLYEFDIEADNAAILQSLILMSNWYGKWDDRKHTWHWTGEAYDVARNMGLHREPAQRFPAKARHFRRRLWWSLYTRDRLIALGTRRPMRIRDDEYDVSLLTLEDFDLEEYARVYSSHPISQSTEEVQALSHMCIQLVKLCVVIGHIVSSQYTVLSTEAELPLTMMVLPRSSPDNETELSQCDAELTTWYESLEHDVKRNASAPAFEDPSSCCTVHWTIIHLVYSTAMNVLHRAQALRSPSPSSDVRRTQSASQAKVRETARDLTKSLRSMLSLDQVRFLGPFGVTALVATSLSHVLDIDADDEDMRDASAFRLSQTLQVLQSLRLGWASADAAVSFITAVTRRAGLIIPMQGASISSADPVHARRVVPKPRTRPERSRGVEDSAILGRDSSGSHTQRRDQEMNERNAQSILQNLMPSTTLLPNAAPLPLVSDLLAAPGQGSAVRDSNTPFTAGSILMPEPYGDQGAEMYSAGTSNIALPGPFWDWNVEGDEGMDLDAMTFGYDFYSNTF</sequence>
<evidence type="ECO:0000256" key="1">
    <source>
        <dbReference type="ARBA" id="ARBA00022723"/>
    </source>
</evidence>
<keyword evidence="3" id="KW-0238">DNA-binding</keyword>
<evidence type="ECO:0000256" key="3">
    <source>
        <dbReference type="ARBA" id="ARBA00023125"/>
    </source>
</evidence>
<dbReference type="GO" id="GO:0006351">
    <property type="term" value="P:DNA-templated transcription"/>
    <property type="evidence" value="ECO:0007669"/>
    <property type="project" value="InterPro"/>
</dbReference>
<evidence type="ECO:0000313" key="9">
    <source>
        <dbReference type="Proteomes" id="UP000038010"/>
    </source>
</evidence>
<dbReference type="CDD" id="cd00067">
    <property type="entry name" value="GAL4"/>
    <property type="match status" value="1"/>
</dbReference>
<feature type="region of interest" description="Disordered" evidence="6">
    <location>
        <begin position="537"/>
        <end position="557"/>
    </location>
</feature>
<feature type="region of interest" description="Disordered" evidence="6">
    <location>
        <begin position="658"/>
        <end position="702"/>
    </location>
</feature>
<dbReference type="STRING" id="1664694.A0A0N1NZY8"/>
<feature type="compositionally biased region" description="Basic and acidic residues" evidence="6">
    <location>
        <begin position="143"/>
        <end position="159"/>
    </location>
</feature>
<dbReference type="PROSITE" id="PS50048">
    <property type="entry name" value="ZN2_CY6_FUNGAL_2"/>
    <property type="match status" value="1"/>
</dbReference>
<dbReference type="Gene3D" id="4.10.240.10">
    <property type="entry name" value="Zn(2)-C6 fungal-type DNA-binding domain"/>
    <property type="match status" value="1"/>
</dbReference>
<feature type="compositionally biased region" description="Polar residues" evidence="6">
    <location>
        <begin position="537"/>
        <end position="552"/>
    </location>
</feature>
<keyword evidence="5" id="KW-0539">Nucleus</keyword>
<feature type="region of interest" description="Disordered" evidence="6">
    <location>
        <begin position="78"/>
        <end position="106"/>
    </location>
</feature>
<dbReference type="VEuPathDB" id="FungiDB:AB675_5284"/>
<organism evidence="8 9">
    <name type="scientific">Cyphellophora attinorum</name>
    <dbReference type="NCBI Taxonomy" id="1664694"/>
    <lineage>
        <taxon>Eukaryota</taxon>
        <taxon>Fungi</taxon>
        <taxon>Dikarya</taxon>
        <taxon>Ascomycota</taxon>
        <taxon>Pezizomycotina</taxon>
        <taxon>Eurotiomycetes</taxon>
        <taxon>Chaetothyriomycetidae</taxon>
        <taxon>Chaetothyriales</taxon>
        <taxon>Cyphellophoraceae</taxon>
        <taxon>Cyphellophora</taxon>
    </lineage>
</organism>
<reference evidence="8 9" key="1">
    <citation type="submission" date="2015-06" db="EMBL/GenBank/DDBJ databases">
        <title>Draft genome of the ant-associated black yeast Phialophora attae CBS 131958.</title>
        <authorList>
            <person name="Moreno L.F."/>
            <person name="Stielow B.J."/>
            <person name="de Hoog S."/>
            <person name="Vicente V.A."/>
            <person name="Weiss V.A."/>
            <person name="de Vries M."/>
            <person name="Cruz L.M."/>
            <person name="Souza E.M."/>
        </authorList>
    </citation>
    <scope>NUCLEOTIDE SEQUENCE [LARGE SCALE GENOMIC DNA]</scope>
    <source>
        <strain evidence="8 9">CBS 131958</strain>
    </source>
</reference>
<dbReference type="InterPro" id="IPR001138">
    <property type="entry name" value="Zn2Cys6_DnaBD"/>
</dbReference>
<dbReference type="Proteomes" id="UP000038010">
    <property type="component" value="Unassembled WGS sequence"/>
</dbReference>
<name>A0A0N1NZY8_9EURO</name>
<evidence type="ECO:0000256" key="4">
    <source>
        <dbReference type="ARBA" id="ARBA00023163"/>
    </source>
</evidence>
<dbReference type="PANTHER" id="PTHR47425:SF3">
    <property type="entry name" value="ZN(II)2CYS6 TRANSCRIPTION FACTOR (EUROFUNG)"/>
    <property type="match status" value="1"/>
</dbReference>
<dbReference type="Pfam" id="PF04082">
    <property type="entry name" value="Fungal_trans"/>
    <property type="match status" value="1"/>
</dbReference>
<dbReference type="AlphaFoldDB" id="A0A0N1NZY8"/>
<dbReference type="SMART" id="SM00906">
    <property type="entry name" value="Fungal_trans"/>
    <property type="match status" value="1"/>
</dbReference>
<dbReference type="OrthoDB" id="4451586at2759"/>
<dbReference type="GeneID" id="28737365"/>
<dbReference type="RefSeq" id="XP_018001778.1">
    <property type="nucleotide sequence ID" value="XM_018145485.1"/>
</dbReference>
<dbReference type="InterPro" id="IPR036864">
    <property type="entry name" value="Zn2-C6_fun-type_DNA-bd_sf"/>
</dbReference>
<keyword evidence="9" id="KW-1185">Reference proteome</keyword>
<dbReference type="EMBL" id="LFJN01000008">
    <property type="protein sequence ID" value="KPI41815.1"/>
    <property type="molecule type" value="Genomic_DNA"/>
</dbReference>
<feature type="region of interest" description="Disordered" evidence="6">
    <location>
        <begin position="143"/>
        <end position="170"/>
    </location>
</feature>
<gene>
    <name evidence="8" type="ORF">AB675_5284</name>
</gene>
<dbReference type="GO" id="GO:0008270">
    <property type="term" value="F:zinc ion binding"/>
    <property type="evidence" value="ECO:0007669"/>
    <property type="project" value="InterPro"/>
</dbReference>
<keyword evidence="4" id="KW-0804">Transcription</keyword>
<proteinExistence type="predicted"/>
<dbReference type="InterPro" id="IPR007219">
    <property type="entry name" value="XnlR_reg_dom"/>
</dbReference>
<evidence type="ECO:0000256" key="2">
    <source>
        <dbReference type="ARBA" id="ARBA00023015"/>
    </source>
</evidence>
<comment type="caution">
    <text evidence="8">The sequence shown here is derived from an EMBL/GenBank/DDBJ whole genome shotgun (WGS) entry which is preliminary data.</text>
</comment>
<dbReference type="InterPro" id="IPR052761">
    <property type="entry name" value="Fungal_Detox/Toxin_TFs"/>
</dbReference>
<dbReference type="GO" id="GO:0003677">
    <property type="term" value="F:DNA binding"/>
    <property type="evidence" value="ECO:0007669"/>
    <property type="project" value="UniProtKB-KW"/>
</dbReference>
<dbReference type="PANTHER" id="PTHR47425">
    <property type="entry name" value="FARB-RELATED"/>
    <property type="match status" value="1"/>
</dbReference>
<dbReference type="CDD" id="cd12148">
    <property type="entry name" value="fungal_TF_MHR"/>
    <property type="match status" value="1"/>
</dbReference>
<dbReference type="SMART" id="SM00066">
    <property type="entry name" value="GAL4"/>
    <property type="match status" value="1"/>
</dbReference>
<feature type="compositionally biased region" description="Basic and acidic residues" evidence="6">
    <location>
        <begin position="671"/>
        <end position="680"/>
    </location>
</feature>
<evidence type="ECO:0000256" key="5">
    <source>
        <dbReference type="ARBA" id="ARBA00023242"/>
    </source>
</evidence>
<dbReference type="PROSITE" id="PS00463">
    <property type="entry name" value="ZN2_CY6_FUNGAL_1"/>
    <property type="match status" value="1"/>
</dbReference>
<evidence type="ECO:0000256" key="6">
    <source>
        <dbReference type="SAM" id="MobiDB-lite"/>
    </source>
</evidence>
<protein>
    <submittedName>
        <fullName evidence="8">Cutinase transcription factor 1 beta</fullName>
    </submittedName>
</protein>
<evidence type="ECO:0000259" key="7">
    <source>
        <dbReference type="PROSITE" id="PS50048"/>
    </source>
</evidence>
<feature type="domain" description="Zn(2)-C6 fungal-type" evidence="7">
    <location>
        <begin position="41"/>
        <end position="73"/>
    </location>
</feature>
<keyword evidence="2" id="KW-0805">Transcription regulation</keyword>